<feature type="transmembrane region" description="Helical" evidence="1">
    <location>
        <begin position="106"/>
        <end position="130"/>
    </location>
</feature>
<keyword evidence="3" id="KW-1185">Reference proteome</keyword>
<dbReference type="AlphaFoldDB" id="A0A1Q8E5C1"/>
<keyword evidence="1" id="KW-0472">Membrane</keyword>
<feature type="transmembrane region" description="Helical" evidence="1">
    <location>
        <begin position="136"/>
        <end position="155"/>
    </location>
</feature>
<evidence type="ECO:0000313" key="3">
    <source>
        <dbReference type="Proteomes" id="UP000186890"/>
    </source>
</evidence>
<protein>
    <submittedName>
        <fullName evidence="2">Uncharacterized protein</fullName>
    </submittedName>
</protein>
<accession>A0A1Q8E5C1</accession>
<reference evidence="3" key="1">
    <citation type="submission" date="2016-12" db="EMBL/GenBank/DDBJ databases">
        <authorList>
            <person name="Gulvik C.A."/>
        </authorList>
    </citation>
    <scope>NUCLEOTIDE SEQUENCE [LARGE SCALE GENOMIC DNA]</scope>
    <source>
        <strain evidence="3">NED12-00049-6B</strain>
    </source>
</reference>
<keyword evidence="1" id="KW-0812">Transmembrane</keyword>
<feature type="transmembrane region" description="Helical" evidence="1">
    <location>
        <begin position="35"/>
        <end position="52"/>
    </location>
</feature>
<name>A0A1Q8E5C1_9STRE</name>
<comment type="caution">
    <text evidence="2">The sequence shown here is derived from an EMBL/GenBank/DDBJ whole genome shotgun (WGS) entry which is preliminary data.</text>
</comment>
<dbReference type="EMBL" id="MSJM01000012">
    <property type="protein sequence ID" value="OLF46978.1"/>
    <property type="molecule type" value="Genomic_DNA"/>
</dbReference>
<proteinExistence type="predicted"/>
<keyword evidence="1" id="KW-1133">Transmembrane helix</keyword>
<evidence type="ECO:0000256" key="1">
    <source>
        <dbReference type="SAM" id="Phobius"/>
    </source>
</evidence>
<gene>
    <name evidence="2" type="ORF">BU202_10010</name>
</gene>
<evidence type="ECO:0000313" key="2">
    <source>
        <dbReference type="EMBL" id="OLF46978.1"/>
    </source>
</evidence>
<dbReference type="Proteomes" id="UP000186890">
    <property type="component" value="Unassembled WGS sequence"/>
</dbReference>
<sequence length="184" mass="21963">MRNYRKKRTLQFLYILLLGVNATCCAIVTCILHEILPAILTPFLPIFLYKMIREAIYQGFHRFGFYAIWRLEEIGFSYRKLFLPDFRPHTTESLKRHQQAGLALKCLYIFLDSILITICFTIWIICFYYQFEVFRYPEFITVSLFLLTSLMCYLLRKYGKKGLGKMFAKYTLAIEHGEPTFRKI</sequence>
<organism evidence="2 3">
    <name type="scientific">Streptococcus cuniculi</name>
    <dbReference type="NCBI Taxonomy" id="1432788"/>
    <lineage>
        <taxon>Bacteria</taxon>
        <taxon>Bacillati</taxon>
        <taxon>Bacillota</taxon>
        <taxon>Bacilli</taxon>
        <taxon>Lactobacillales</taxon>
        <taxon>Streptococcaceae</taxon>
        <taxon>Streptococcus</taxon>
    </lineage>
</organism>